<dbReference type="EMBL" id="UGGU01000003">
    <property type="protein sequence ID" value="STO31193.1"/>
    <property type="molecule type" value="Genomic_DNA"/>
</dbReference>
<dbReference type="AlphaFoldDB" id="A0A377GWH6"/>
<dbReference type="RefSeq" id="WP_172606940.1">
    <property type="nucleotide sequence ID" value="NZ_UGGU01000003.1"/>
</dbReference>
<evidence type="ECO:0000259" key="1">
    <source>
        <dbReference type="Pfam" id="PF11823"/>
    </source>
</evidence>
<evidence type="ECO:0000313" key="2">
    <source>
        <dbReference type="EMBL" id="STO31193.1"/>
    </source>
</evidence>
<proteinExistence type="predicted"/>
<gene>
    <name evidence="2" type="ORF">NCTC10723_00634</name>
</gene>
<accession>A0A377GWH6</accession>
<reference evidence="2 3" key="1">
    <citation type="submission" date="2018-06" db="EMBL/GenBank/DDBJ databases">
        <authorList>
            <consortium name="Pathogen Informatics"/>
            <person name="Doyle S."/>
        </authorList>
    </citation>
    <scope>NUCLEOTIDE SEQUENCE [LARGE SCALE GENOMIC DNA]</scope>
    <source>
        <strain evidence="2 3">NCTC10723</strain>
    </source>
</reference>
<dbReference type="Pfam" id="PF11823">
    <property type="entry name" value="Se_S_carrier"/>
    <property type="match status" value="1"/>
</dbReference>
<sequence>MKVEKFLLLVSNSTHYVMKLEKLLQNFKICCRIIPLPKEISVGCGLSIRAELSDKEIIEKILKDNEVEVSKYLVEKEGFKKKVEKI</sequence>
<keyword evidence="3" id="KW-1185">Reference proteome</keyword>
<dbReference type="InterPro" id="IPR021778">
    <property type="entry name" value="Se/S_carrier-like"/>
</dbReference>
<organism evidence="2 3">
    <name type="scientific">Fusobacterium necrogenes</name>
    <dbReference type="NCBI Taxonomy" id="858"/>
    <lineage>
        <taxon>Bacteria</taxon>
        <taxon>Fusobacteriati</taxon>
        <taxon>Fusobacteriota</taxon>
        <taxon>Fusobacteriia</taxon>
        <taxon>Fusobacteriales</taxon>
        <taxon>Fusobacteriaceae</taxon>
        <taxon>Fusobacterium</taxon>
    </lineage>
</organism>
<evidence type="ECO:0000313" key="3">
    <source>
        <dbReference type="Proteomes" id="UP000255328"/>
    </source>
</evidence>
<dbReference type="Proteomes" id="UP000255328">
    <property type="component" value="Unassembled WGS sequence"/>
</dbReference>
<protein>
    <submittedName>
        <fullName evidence="2">Protein of uncharacterized function (DUF3343)</fullName>
    </submittedName>
</protein>
<name>A0A377GWH6_9FUSO</name>
<feature type="domain" description="Putative Se/S carrier protein-like" evidence="1">
    <location>
        <begin position="8"/>
        <end position="71"/>
    </location>
</feature>